<proteinExistence type="predicted"/>
<protein>
    <recommendedName>
        <fullName evidence="2">Chromo domain-containing protein</fullName>
    </recommendedName>
</protein>
<evidence type="ECO:0000259" key="2">
    <source>
        <dbReference type="SMART" id="SM00298"/>
    </source>
</evidence>
<dbReference type="InterPro" id="IPR016197">
    <property type="entry name" value="Chromo-like_dom_sf"/>
</dbReference>
<name>A0A1B6CTY5_9HEMI</name>
<dbReference type="GO" id="GO:0005694">
    <property type="term" value="C:chromosome"/>
    <property type="evidence" value="ECO:0007669"/>
    <property type="project" value="UniProtKB-ARBA"/>
</dbReference>
<sequence>MADVEKTSIKENICVVNNISMIIKSEHQSDNSNTDKGAGDNEDTESIEEQPLDIGEHYLVRRSDDSWHPAEIIQTRFNEQESHYEYYVHYEGYNRRLDEWVPRVRIMSSRFDMSDHQWKNNERNTIELLDQSDRKITRNQKRRHDEINHIQKVNIRLNYVFIPTAIGNPNGTASSSVTPSSDLFF</sequence>
<dbReference type="SUPFAM" id="SSF54160">
    <property type="entry name" value="Chromo domain-like"/>
    <property type="match status" value="1"/>
</dbReference>
<evidence type="ECO:0000313" key="3">
    <source>
        <dbReference type="EMBL" id="JAS16999.1"/>
    </source>
</evidence>
<dbReference type="Pfam" id="PF11717">
    <property type="entry name" value="Tudor-knot"/>
    <property type="match status" value="1"/>
</dbReference>
<accession>A0A1B6CTY5</accession>
<dbReference type="EMBL" id="GEDC01020299">
    <property type="protein sequence ID" value="JAS16999.1"/>
    <property type="molecule type" value="Transcribed_RNA"/>
</dbReference>
<feature type="compositionally biased region" description="Acidic residues" evidence="1">
    <location>
        <begin position="40"/>
        <end position="51"/>
    </location>
</feature>
<dbReference type="Gene3D" id="2.30.30.140">
    <property type="match status" value="1"/>
</dbReference>
<dbReference type="SMART" id="SM00298">
    <property type="entry name" value="CHROMO"/>
    <property type="match status" value="1"/>
</dbReference>
<gene>
    <name evidence="3" type="ORF">g.30182</name>
</gene>
<reference evidence="3" key="1">
    <citation type="submission" date="2015-12" db="EMBL/GenBank/DDBJ databases">
        <title>De novo transcriptome assembly of four potential Pierce s Disease insect vectors from Arizona vineyards.</title>
        <authorList>
            <person name="Tassone E.E."/>
        </authorList>
    </citation>
    <scope>NUCLEOTIDE SEQUENCE</scope>
</reference>
<feature type="domain" description="Chromo" evidence="2">
    <location>
        <begin position="66"/>
        <end position="123"/>
    </location>
</feature>
<dbReference type="InterPro" id="IPR000953">
    <property type="entry name" value="Chromo/chromo_shadow_dom"/>
</dbReference>
<organism evidence="3">
    <name type="scientific">Clastoptera arizonana</name>
    <name type="common">Arizona spittle bug</name>
    <dbReference type="NCBI Taxonomy" id="38151"/>
    <lineage>
        <taxon>Eukaryota</taxon>
        <taxon>Metazoa</taxon>
        <taxon>Ecdysozoa</taxon>
        <taxon>Arthropoda</taxon>
        <taxon>Hexapoda</taxon>
        <taxon>Insecta</taxon>
        <taxon>Pterygota</taxon>
        <taxon>Neoptera</taxon>
        <taxon>Paraneoptera</taxon>
        <taxon>Hemiptera</taxon>
        <taxon>Auchenorrhyncha</taxon>
        <taxon>Cercopoidea</taxon>
        <taxon>Clastopteridae</taxon>
        <taxon>Clastoptera</taxon>
    </lineage>
</organism>
<dbReference type="AlphaFoldDB" id="A0A1B6CTY5"/>
<dbReference type="InterPro" id="IPR025995">
    <property type="entry name" value="Tudor-knot"/>
</dbReference>
<evidence type="ECO:0000256" key="1">
    <source>
        <dbReference type="SAM" id="MobiDB-lite"/>
    </source>
</evidence>
<feature type="region of interest" description="Disordered" evidence="1">
    <location>
        <begin position="26"/>
        <end position="53"/>
    </location>
</feature>